<dbReference type="PROSITE" id="PS50865">
    <property type="entry name" value="ZF_MYND_2"/>
    <property type="match status" value="1"/>
</dbReference>
<dbReference type="EC" id="2.1.1.354" evidence="3"/>
<keyword evidence="7" id="KW-0949">S-adenosyl-L-methionine</keyword>
<dbReference type="Gene3D" id="2.170.270.10">
    <property type="entry name" value="SET domain"/>
    <property type="match status" value="1"/>
</dbReference>
<evidence type="ECO:0000256" key="14">
    <source>
        <dbReference type="ARBA" id="ARBA00023242"/>
    </source>
</evidence>
<evidence type="ECO:0000256" key="12">
    <source>
        <dbReference type="ARBA" id="ARBA00023015"/>
    </source>
</evidence>
<dbReference type="Proteomes" id="UP001187343">
    <property type="component" value="Unassembled WGS sequence"/>
</dbReference>
<name>A0AA88PI03_9TELE</name>
<dbReference type="GO" id="GO:0005829">
    <property type="term" value="C:cytosol"/>
    <property type="evidence" value="ECO:0007669"/>
    <property type="project" value="UniProtKB-SubCell"/>
</dbReference>
<dbReference type="GO" id="GO:0005634">
    <property type="term" value="C:nucleus"/>
    <property type="evidence" value="ECO:0007669"/>
    <property type="project" value="UniProtKB-SubCell"/>
</dbReference>
<dbReference type="InterPro" id="IPR002893">
    <property type="entry name" value="Znf_MYND"/>
</dbReference>
<gene>
    <name evidence="21" type="ORF">Q8A67_017395</name>
</gene>
<keyword evidence="14" id="KW-0539">Nucleus</keyword>
<evidence type="ECO:0000256" key="10">
    <source>
        <dbReference type="ARBA" id="ARBA00022833"/>
    </source>
</evidence>
<dbReference type="AlphaFoldDB" id="A0AA88PI03"/>
<dbReference type="Pfam" id="PF00856">
    <property type="entry name" value="SET"/>
    <property type="match status" value="1"/>
</dbReference>
<keyword evidence="4" id="KW-0963">Cytoplasm</keyword>
<dbReference type="Gene3D" id="1.25.40.10">
    <property type="entry name" value="Tetratricopeptide repeat domain"/>
    <property type="match status" value="1"/>
</dbReference>
<keyword evidence="9 18" id="KW-0863">Zinc-finger</keyword>
<dbReference type="InterPro" id="IPR046341">
    <property type="entry name" value="SET_dom_sf"/>
</dbReference>
<comment type="catalytic activity">
    <reaction evidence="17">
        <text>L-lysyl-[protein] + S-adenosyl-L-methionine = N(6)-methyl-L-lysyl-[protein] + S-adenosyl-L-homocysteine + H(+)</text>
        <dbReference type="Rhea" id="RHEA:51736"/>
        <dbReference type="Rhea" id="RHEA-COMP:9752"/>
        <dbReference type="Rhea" id="RHEA-COMP:13053"/>
        <dbReference type="ChEBI" id="CHEBI:15378"/>
        <dbReference type="ChEBI" id="CHEBI:29969"/>
        <dbReference type="ChEBI" id="CHEBI:57856"/>
        <dbReference type="ChEBI" id="CHEBI:59789"/>
        <dbReference type="ChEBI" id="CHEBI:61929"/>
    </reaction>
</comment>
<evidence type="ECO:0000259" key="20">
    <source>
        <dbReference type="PROSITE" id="PS50865"/>
    </source>
</evidence>
<comment type="subcellular location">
    <subcellularLocation>
        <location evidence="2">Cytoplasm</location>
        <location evidence="2">Cytosol</location>
    </subcellularLocation>
    <subcellularLocation>
        <location evidence="1">Nucleus</location>
    </subcellularLocation>
</comment>
<evidence type="ECO:0000256" key="7">
    <source>
        <dbReference type="ARBA" id="ARBA00022691"/>
    </source>
</evidence>
<dbReference type="GO" id="GO:0060047">
    <property type="term" value="P:heart contraction"/>
    <property type="evidence" value="ECO:0007669"/>
    <property type="project" value="UniProtKB-ARBA"/>
</dbReference>
<dbReference type="SUPFAM" id="SSF82199">
    <property type="entry name" value="SET domain"/>
    <property type="match status" value="1"/>
</dbReference>
<dbReference type="EMBL" id="JAUYZG010000017">
    <property type="protein sequence ID" value="KAK2883758.1"/>
    <property type="molecule type" value="Genomic_DNA"/>
</dbReference>
<evidence type="ECO:0000256" key="18">
    <source>
        <dbReference type="PROSITE-ProRule" id="PRU00134"/>
    </source>
</evidence>
<protein>
    <recommendedName>
        <fullName evidence="3">[histone H3]-lysine(4) N-trimethyltransferase</fullName>
        <ecNumber evidence="3">2.1.1.354</ecNumber>
    </recommendedName>
</protein>
<dbReference type="Pfam" id="PF01753">
    <property type="entry name" value="zf-MYND"/>
    <property type="match status" value="1"/>
</dbReference>
<comment type="catalytic activity">
    <reaction evidence="16">
        <text>L-lysyl(4)-[histone H3] + 3 S-adenosyl-L-methionine = N(6),N(6),N(6)-trimethyl-L-lysyl(4)-[histone H3] + 3 S-adenosyl-L-homocysteine + 3 H(+)</text>
        <dbReference type="Rhea" id="RHEA:60260"/>
        <dbReference type="Rhea" id="RHEA-COMP:15537"/>
        <dbReference type="Rhea" id="RHEA-COMP:15547"/>
        <dbReference type="ChEBI" id="CHEBI:15378"/>
        <dbReference type="ChEBI" id="CHEBI:29969"/>
        <dbReference type="ChEBI" id="CHEBI:57856"/>
        <dbReference type="ChEBI" id="CHEBI:59789"/>
        <dbReference type="ChEBI" id="CHEBI:61961"/>
        <dbReference type="EC" id="2.1.1.354"/>
    </reaction>
</comment>
<evidence type="ECO:0000313" key="22">
    <source>
        <dbReference type="Proteomes" id="UP001187343"/>
    </source>
</evidence>
<keyword evidence="10" id="KW-0862">Zinc</keyword>
<evidence type="ECO:0000256" key="16">
    <source>
        <dbReference type="ARBA" id="ARBA00047571"/>
    </source>
</evidence>
<keyword evidence="22" id="KW-1185">Reference proteome</keyword>
<reference evidence="21" key="1">
    <citation type="submission" date="2023-08" db="EMBL/GenBank/DDBJ databases">
        <title>Chromosome-level Genome Assembly of mud carp (Cirrhinus molitorella).</title>
        <authorList>
            <person name="Liu H."/>
        </authorList>
    </citation>
    <scope>NUCLEOTIDE SEQUENCE</scope>
    <source>
        <strain evidence="21">Prfri</strain>
        <tissue evidence="21">Muscle</tissue>
    </source>
</reference>
<evidence type="ECO:0000256" key="13">
    <source>
        <dbReference type="ARBA" id="ARBA00023163"/>
    </source>
</evidence>
<dbReference type="Gene3D" id="1.10.220.160">
    <property type="match status" value="1"/>
</dbReference>
<evidence type="ECO:0000256" key="15">
    <source>
        <dbReference type="ARBA" id="ARBA00024002"/>
    </source>
</evidence>
<dbReference type="FunFam" id="2.170.270.10:FF:000013">
    <property type="entry name" value="Histone-lysine N-methyltransferase SMYD1 isoform 1"/>
    <property type="match status" value="1"/>
</dbReference>
<keyword evidence="6" id="KW-0808">Transferase</keyword>
<evidence type="ECO:0000313" key="21">
    <source>
        <dbReference type="EMBL" id="KAK2883758.1"/>
    </source>
</evidence>
<feature type="domain" description="MYND-type" evidence="20">
    <location>
        <begin position="234"/>
        <end position="272"/>
    </location>
</feature>
<evidence type="ECO:0000256" key="1">
    <source>
        <dbReference type="ARBA" id="ARBA00004123"/>
    </source>
</evidence>
<evidence type="ECO:0000256" key="8">
    <source>
        <dbReference type="ARBA" id="ARBA00022723"/>
    </source>
</evidence>
<evidence type="ECO:0000256" key="9">
    <source>
        <dbReference type="ARBA" id="ARBA00022771"/>
    </source>
</evidence>
<keyword evidence="12" id="KW-0805">Transcription regulation</keyword>
<feature type="domain" description="SET" evidence="19">
    <location>
        <begin position="189"/>
        <end position="423"/>
    </location>
</feature>
<dbReference type="InterPro" id="IPR011990">
    <property type="entry name" value="TPR-like_helical_dom_sf"/>
</dbReference>
<dbReference type="InterPro" id="IPR050869">
    <property type="entry name" value="H3K4_H4K5_MeTrfase"/>
</dbReference>
<keyword evidence="13" id="KW-0804">Transcription</keyword>
<accession>A0AA88PI03</accession>
<sequence>MNPDTVVSKQRAFQVVCALICSEKQRQKKKNKRIWKRECLGRREQLGLSVLQRESEMTNENGLEDLMWMTGEEFEFLLRMVGPLITKQHTKMRRAISPRDRLSVTLRFLATGKTFSSLSAQYRIGASTISQIVMETCGALYQLMKKDFLRTPSTETEWRAIAQDFESKWQFPHCIVLDLGVMMESEGITGIEQFDSPGKGRGLRVSRAYGVGELLFSCPAYSYVLSVNERGFICEQCFTRKKGLAKCGKCKKAFYCNVSCQKKNWPMHKLECHAMCAFGENWSPSETVRLVARIIARLRHQKERSSSEKLLLLRDMEAHIEDMDNEKRELSEAHIAGLHHFYSKHLDFPDHQALLALFSQVHCNGFTVEDEELSNLGLAIFPDIALLNHSCCPNVIVTYRGINAEVRAVQEISPGQEIYTSYIDLLYPTEDRIERLRDVYYFSCDCKECTTKSMDLEKMKVRKLSDEISQKEIRDMVRYARNAMEDFRRLLEICELSIDKMSTVFDDANIYILHMMYQAMGICLFNEDYDGAVRYGEKIIKPYNVLYPAYSLNIASMYLKMGRLYMALDRKSTGISALQKALAIMEVVHGKDHTYVTELKQEIRGE</sequence>
<evidence type="ECO:0000259" key="19">
    <source>
        <dbReference type="PROSITE" id="PS50280"/>
    </source>
</evidence>
<dbReference type="PANTHER" id="PTHR12197">
    <property type="entry name" value="HISTONE-LYSINE N-METHYLTRANSFERASE SMYD"/>
    <property type="match status" value="1"/>
</dbReference>
<keyword evidence="5" id="KW-0489">Methyltransferase</keyword>
<proteinExistence type="predicted"/>
<keyword evidence="11" id="KW-0156">Chromatin regulator</keyword>
<dbReference type="GO" id="GO:0140999">
    <property type="term" value="F:histone H3K4 trimethyltransferase activity"/>
    <property type="evidence" value="ECO:0007669"/>
    <property type="project" value="UniProtKB-EC"/>
</dbReference>
<dbReference type="InterPro" id="IPR001214">
    <property type="entry name" value="SET_dom"/>
</dbReference>
<dbReference type="PROSITE" id="PS50280">
    <property type="entry name" value="SET"/>
    <property type="match status" value="1"/>
</dbReference>
<comment type="function">
    <text evidence="15">Protein-lysine N-methyltransferase that methylates both histones and non-histone proteins, including p53/TP53 and RB1. Specifically trimethylates histone H3 'Lys-4' (H3K4me3) in vivo. The activity requires interaction with HSP90alpha. Shows even higher methyltransferase activity on p53/TP53. Monomethylates 'Lys-370' of p53/TP53, leading to decreased DNA-binding activity and subsequent transcriptional regulation activity of p53/TP53. Monomethylates RB1 at 'Lys-860'.</text>
</comment>
<dbReference type="GO" id="GO:0032259">
    <property type="term" value="P:methylation"/>
    <property type="evidence" value="ECO:0007669"/>
    <property type="project" value="UniProtKB-KW"/>
</dbReference>
<evidence type="ECO:0000256" key="11">
    <source>
        <dbReference type="ARBA" id="ARBA00022853"/>
    </source>
</evidence>
<evidence type="ECO:0000256" key="17">
    <source>
        <dbReference type="ARBA" id="ARBA00048985"/>
    </source>
</evidence>
<evidence type="ECO:0000256" key="6">
    <source>
        <dbReference type="ARBA" id="ARBA00022679"/>
    </source>
</evidence>
<evidence type="ECO:0000256" key="2">
    <source>
        <dbReference type="ARBA" id="ARBA00004514"/>
    </source>
</evidence>
<dbReference type="FunFam" id="6.10.140.2220:FF:000013">
    <property type="entry name" value="N-lysine methyltransferase SMYD2 isoform X1"/>
    <property type="match status" value="1"/>
</dbReference>
<dbReference type="PROSITE" id="PS01360">
    <property type="entry name" value="ZF_MYND_1"/>
    <property type="match status" value="1"/>
</dbReference>
<dbReference type="Gene3D" id="6.10.140.2220">
    <property type="match status" value="1"/>
</dbReference>
<dbReference type="GO" id="GO:0008270">
    <property type="term" value="F:zinc ion binding"/>
    <property type="evidence" value="ECO:0007669"/>
    <property type="project" value="UniProtKB-KW"/>
</dbReference>
<evidence type="ECO:0000256" key="4">
    <source>
        <dbReference type="ARBA" id="ARBA00022490"/>
    </source>
</evidence>
<dbReference type="PANTHER" id="PTHR12197:SF290">
    <property type="entry name" value="N-LYSINE METHYLTRANSFERASE SMYD2-B"/>
    <property type="match status" value="1"/>
</dbReference>
<comment type="caution">
    <text evidence="21">The sequence shown here is derived from an EMBL/GenBank/DDBJ whole genome shotgun (WGS) entry which is preliminary data.</text>
</comment>
<evidence type="ECO:0000256" key="3">
    <source>
        <dbReference type="ARBA" id="ARBA00012182"/>
    </source>
</evidence>
<evidence type="ECO:0000256" key="5">
    <source>
        <dbReference type="ARBA" id="ARBA00022603"/>
    </source>
</evidence>
<dbReference type="Gene3D" id="1.25.40.970">
    <property type="match status" value="1"/>
</dbReference>
<keyword evidence="8" id="KW-0479">Metal-binding</keyword>
<organism evidence="21 22">
    <name type="scientific">Cirrhinus molitorella</name>
    <name type="common">mud carp</name>
    <dbReference type="NCBI Taxonomy" id="172907"/>
    <lineage>
        <taxon>Eukaryota</taxon>
        <taxon>Metazoa</taxon>
        <taxon>Chordata</taxon>
        <taxon>Craniata</taxon>
        <taxon>Vertebrata</taxon>
        <taxon>Euteleostomi</taxon>
        <taxon>Actinopterygii</taxon>
        <taxon>Neopterygii</taxon>
        <taxon>Teleostei</taxon>
        <taxon>Ostariophysi</taxon>
        <taxon>Cypriniformes</taxon>
        <taxon>Cyprinidae</taxon>
        <taxon>Labeoninae</taxon>
        <taxon>Labeonini</taxon>
        <taxon>Cirrhinus</taxon>
    </lineage>
</organism>